<gene>
    <name evidence="6" type="ordered locus">Ctha_2187</name>
</gene>
<dbReference type="AlphaFoldDB" id="B3QVY4"/>
<comment type="pathway">
    <text evidence="4">Amine and polyamine biosynthesis; betaine biosynthesis via glycine pathway; betaine from glycine: step 3/3.</text>
</comment>
<protein>
    <submittedName>
        <fullName evidence="6">Methyltransferase type 11</fullName>
    </submittedName>
</protein>
<dbReference type="HOGENOM" id="CLU_039068_6_2_10"/>
<dbReference type="Gene3D" id="3.40.50.150">
    <property type="entry name" value="Vaccinia Virus protein VP39"/>
    <property type="match status" value="1"/>
</dbReference>
<dbReference type="SUPFAM" id="SSF53335">
    <property type="entry name" value="S-adenosyl-L-methionine-dependent methyltransferases"/>
    <property type="match status" value="1"/>
</dbReference>
<dbReference type="OrthoDB" id="9770553at2"/>
<evidence type="ECO:0000256" key="1">
    <source>
        <dbReference type="ARBA" id="ARBA00022603"/>
    </source>
</evidence>
<keyword evidence="3" id="KW-0949">S-adenosyl-L-methionine</keyword>
<accession>B3QVY4</accession>
<dbReference type="CDD" id="cd02440">
    <property type="entry name" value="AdoMet_MTases"/>
    <property type="match status" value="1"/>
</dbReference>
<evidence type="ECO:0000313" key="7">
    <source>
        <dbReference type="Proteomes" id="UP000001208"/>
    </source>
</evidence>
<reference evidence="6 7" key="1">
    <citation type="submission" date="2008-06" db="EMBL/GenBank/DDBJ databases">
        <title>Complete sequence of Chloroherpeton thalassium ATCC 35110.</title>
        <authorList>
            <consortium name="US DOE Joint Genome Institute"/>
            <person name="Lucas S."/>
            <person name="Copeland A."/>
            <person name="Lapidus A."/>
            <person name="Glavina del Rio T."/>
            <person name="Dalin E."/>
            <person name="Tice H."/>
            <person name="Bruce D."/>
            <person name="Goodwin L."/>
            <person name="Pitluck S."/>
            <person name="Schmutz J."/>
            <person name="Larimer F."/>
            <person name="Land M."/>
            <person name="Hauser L."/>
            <person name="Kyrpides N."/>
            <person name="Mikhailova N."/>
            <person name="Liu Z."/>
            <person name="Li T."/>
            <person name="Zhao F."/>
            <person name="Overmann J."/>
            <person name="Bryant D.A."/>
            <person name="Richardson P."/>
        </authorList>
    </citation>
    <scope>NUCLEOTIDE SEQUENCE [LARGE SCALE GENOMIC DNA]</scope>
    <source>
        <strain evidence="7">ATCC 35110 / GB-78</strain>
    </source>
</reference>
<dbReference type="PANTHER" id="PTHR44068">
    <property type="entry name" value="ZGC:194242"/>
    <property type="match status" value="1"/>
</dbReference>
<dbReference type="Pfam" id="PF08241">
    <property type="entry name" value="Methyltransf_11"/>
    <property type="match status" value="1"/>
</dbReference>
<proteinExistence type="predicted"/>
<keyword evidence="2 6" id="KW-0808">Transferase</keyword>
<keyword evidence="7" id="KW-1185">Reference proteome</keyword>
<dbReference type="STRING" id="517418.Ctha_2187"/>
<keyword evidence="1 6" id="KW-0489">Methyltransferase</keyword>
<dbReference type="InterPro" id="IPR013216">
    <property type="entry name" value="Methyltransf_11"/>
</dbReference>
<sequence>MSSLEYSETVSTARNYYNSSDADNFYFTIWGGEDIHIGLYESEHEPIFDASRRTVARMASLLPNIDQASHILDIGSGFGGATRFLAKKFGCRVTDLNLSEIENKRNREMSNDQGLGNLIEVVEGSFESIPFPDNSFDAVWSQDAILHSGKREQVVSEVARVLKKGGLFIFTDPMQSDTCPEGVLQPILDRIHLETLASPKFYREAAKKAGLEEVGYEDMVQNLIIHYDRILQETEARESELKETVSAAYIQNMKKGLQHWVDGGKNGHLAWGIFRFKKA</sequence>
<dbReference type="GO" id="GO:0019286">
    <property type="term" value="P:glycine betaine biosynthetic process from glycine"/>
    <property type="evidence" value="ECO:0007669"/>
    <property type="project" value="UniProtKB-ARBA"/>
</dbReference>
<dbReference type="KEGG" id="cts:Ctha_2187"/>
<dbReference type="PANTHER" id="PTHR44068:SF11">
    <property type="entry name" value="GERANYL DIPHOSPHATE 2-C-METHYLTRANSFERASE"/>
    <property type="match status" value="1"/>
</dbReference>
<dbReference type="RefSeq" id="WP_012500721.1">
    <property type="nucleotide sequence ID" value="NC_011026.1"/>
</dbReference>
<dbReference type="FunFam" id="3.40.50.150:FF:000461">
    <property type="entry name" value="Sarcosine/dimethylglycine N-methyltransferase"/>
    <property type="match status" value="1"/>
</dbReference>
<evidence type="ECO:0000313" key="6">
    <source>
        <dbReference type="EMBL" id="ACF14638.1"/>
    </source>
</evidence>
<feature type="domain" description="Methyltransferase type 11" evidence="5">
    <location>
        <begin position="72"/>
        <end position="170"/>
    </location>
</feature>
<evidence type="ECO:0000256" key="3">
    <source>
        <dbReference type="ARBA" id="ARBA00022691"/>
    </source>
</evidence>
<dbReference type="eggNOG" id="COG2230">
    <property type="taxonomic scope" value="Bacteria"/>
</dbReference>
<evidence type="ECO:0000259" key="5">
    <source>
        <dbReference type="Pfam" id="PF08241"/>
    </source>
</evidence>
<evidence type="ECO:0000256" key="2">
    <source>
        <dbReference type="ARBA" id="ARBA00022679"/>
    </source>
</evidence>
<name>B3QVY4_CHLT3</name>
<dbReference type="Proteomes" id="UP000001208">
    <property type="component" value="Chromosome"/>
</dbReference>
<dbReference type="GO" id="GO:0052729">
    <property type="term" value="F:dimethylglycine N-methyltransferase activity"/>
    <property type="evidence" value="ECO:0007669"/>
    <property type="project" value="UniProtKB-ARBA"/>
</dbReference>
<dbReference type="InterPro" id="IPR050447">
    <property type="entry name" value="Erg6_SMT_methyltransf"/>
</dbReference>
<dbReference type="GO" id="GO:0032259">
    <property type="term" value="P:methylation"/>
    <property type="evidence" value="ECO:0007669"/>
    <property type="project" value="UniProtKB-KW"/>
</dbReference>
<dbReference type="EMBL" id="CP001100">
    <property type="protein sequence ID" value="ACF14638.1"/>
    <property type="molecule type" value="Genomic_DNA"/>
</dbReference>
<evidence type="ECO:0000256" key="4">
    <source>
        <dbReference type="ARBA" id="ARBA00060542"/>
    </source>
</evidence>
<dbReference type="InterPro" id="IPR029063">
    <property type="entry name" value="SAM-dependent_MTases_sf"/>
</dbReference>
<organism evidence="6 7">
    <name type="scientific">Chloroherpeton thalassium (strain ATCC 35110 / GB-78)</name>
    <dbReference type="NCBI Taxonomy" id="517418"/>
    <lineage>
        <taxon>Bacteria</taxon>
        <taxon>Pseudomonadati</taxon>
        <taxon>Chlorobiota</taxon>
        <taxon>Chlorobiia</taxon>
        <taxon>Chlorobiales</taxon>
        <taxon>Chloroherpetonaceae</taxon>
        <taxon>Chloroherpeton</taxon>
    </lineage>
</organism>